<sequence length="228" mass="27006">SHVITDLDEVHEDVEYRKQGNLDLYSEDNLKKRVAMQENTYMIALTQRLWQTAIKGGSQKLCYPEYEAFMLRLHRLILPEFDYNGSKRLIQDDWTRDTDGRDHLDYRFFHFSMFELVDLWTDTVDSEDYISLLYCIMHSLMYEFNDKYQLRSLEDIAPVDVLKASKNVTKEEIEKDLKKEVTSDSAQMYRRQILDGDNADKHNDVHTQQPAEEEDEVSSRMKRSGKAL</sequence>
<gene>
    <name evidence="2" type="ORF">N0F65_009742</name>
</gene>
<reference evidence="2" key="1">
    <citation type="submission" date="2022-11" db="EMBL/GenBank/DDBJ databases">
        <authorList>
            <person name="Morgan W.R."/>
            <person name="Tartar A."/>
        </authorList>
    </citation>
    <scope>NUCLEOTIDE SEQUENCE</scope>
    <source>
        <strain evidence="2">ARSEF 373</strain>
    </source>
</reference>
<protein>
    <submittedName>
        <fullName evidence="2">Uncharacterized protein</fullName>
    </submittedName>
</protein>
<evidence type="ECO:0000256" key="1">
    <source>
        <dbReference type="SAM" id="MobiDB-lite"/>
    </source>
</evidence>
<comment type="caution">
    <text evidence="2">The sequence shown here is derived from an EMBL/GenBank/DDBJ whole genome shotgun (WGS) entry which is preliminary data.</text>
</comment>
<name>A0AAV2YMR2_9STRA</name>
<evidence type="ECO:0000313" key="3">
    <source>
        <dbReference type="Proteomes" id="UP001146120"/>
    </source>
</evidence>
<proteinExistence type="predicted"/>
<dbReference type="AlphaFoldDB" id="A0AAV2YMR2"/>
<feature type="non-terminal residue" evidence="2">
    <location>
        <position position="1"/>
    </location>
</feature>
<evidence type="ECO:0000313" key="2">
    <source>
        <dbReference type="EMBL" id="DAZ95111.1"/>
    </source>
</evidence>
<feature type="compositionally biased region" description="Basic and acidic residues" evidence="1">
    <location>
        <begin position="192"/>
        <end position="205"/>
    </location>
</feature>
<feature type="region of interest" description="Disordered" evidence="1">
    <location>
        <begin position="192"/>
        <end position="228"/>
    </location>
</feature>
<dbReference type="Proteomes" id="UP001146120">
    <property type="component" value="Unassembled WGS sequence"/>
</dbReference>
<organism evidence="2 3">
    <name type="scientific">Lagenidium giganteum</name>
    <dbReference type="NCBI Taxonomy" id="4803"/>
    <lineage>
        <taxon>Eukaryota</taxon>
        <taxon>Sar</taxon>
        <taxon>Stramenopiles</taxon>
        <taxon>Oomycota</taxon>
        <taxon>Peronosporomycetes</taxon>
        <taxon>Pythiales</taxon>
        <taxon>Pythiaceae</taxon>
    </lineage>
</organism>
<keyword evidence="3" id="KW-1185">Reference proteome</keyword>
<reference evidence="2" key="2">
    <citation type="journal article" date="2023" name="Microbiol Resour">
        <title>Decontamination and Annotation of the Draft Genome Sequence of the Oomycete Lagenidium giganteum ARSEF 373.</title>
        <authorList>
            <person name="Morgan W.R."/>
            <person name="Tartar A."/>
        </authorList>
    </citation>
    <scope>NUCLEOTIDE SEQUENCE</scope>
    <source>
        <strain evidence="2">ARSEF 373</strain>
    </source>
</reference>
<dbReference type="EMBL" id="DAKRPA010000217">
    <property type="protein sequence ID" value="DAZ95111.1"/>
    <property type="molecule type" value="Genomic_DNA"/>
</dbReference>
<accession>A0AAV2YMR2</accession>